<protein>
    <submittedName>
        <fullName evidence="2">Uncharacterized protein</fullName>
    </submittedName>
</protein>
<reference evidence="2 3" key="1">
    <citation type="submission" date="2016-04" db="EMBL/GenBank/DDBJ databases">
        <title>Genome analyses suggest a sexual origin of heterokaryosis in a supposedly ancient asexual fungus.</title>
        <authorList>
            <person name="Ropars J."/>
            <person name="Sedzielewska K."/>
            <person name="Noel J."/>
            <person name="Charron P."/>
            <person name="Farinelli L."/>
            <person name="Marton T."/>
            <person name="Kruger M."/>
            <person name="Pelin A."/>
            <person name="Brachmann A."/>
            <person name="Corradi N."/>
        </authorList>
    </citation>
    <scope>NUCLEOTIDE SEQUENCE [LARGE SCALE GENOMIC DNA]</scope>
    <source>
        <strain evidence="2 3">C2</strain>
    </source>
</reference>
<accession>A0A2N1NP47</accession>
<dbReference type="EMBL" id="LLXL01000226">
    <property type="protein sequence ID" value="PKK75692.1"/>
    <property type="molecule type" value="Genomic_DNA"/>
</dbReference>
<gene>
    <name evidence="2" type="ORF">RhiirC2_773335</name>
</gene>
<feature type="compositionally biased region" description="Basic and acidic residues" evidence="1">
    <location>
        <begin position="1"/>
        <end position="11"/>
    </location>
</feature>
<evidence type="ECO:0000313" key="3">
    <source>
        <dbReference type="Proteomes" id="UP000233469"/>
    </source>
</evidence>
<proteinExistence type="predicted"/>
<feature type="region of interest" description="Disordered" evidence="1">
    <location>
        <begin position="1"/>
        <end position="25"/>
    </location>
</feature>
<evidence type="ECO:0000313" key="2">
    <source>
        <dbReference type="EMBL" id="PKK75692.1"/>
    </source>
</evidence>
<name>A0A2N1NP47_9GLOM</name>
<comment type="caution">
    <text evidence="2">The sequence shown here is derived from an EMBL/GenBank/DDBJ whole genome shotgun (WGS) entry which is preliminary data.</text>
</comment>
<organism evidence="2 3">
    <name type="scientific">Rhizophagus irregularis</name>
    <dbReference type="NCBI Taxonomy" id="588596"/>
    <lineage>
        <taxon>Eukaryota</taxon>
        <taxon>Fungi</taxon>
        <taxon>Fungi incertae sedis</taxon>
        <taxon>Mucoromycota</taxon>
        <taxon>Glomeromycotina</taxon>
        <taxon>Glomeromycetes</taxon>
        <taxon>Glomerales</taxon>
        <taxon>Glomeraceae</taxon>
        <taxon>Rhizophagus</taxon>
    </lineage>
</organism>
<reference evidence="2 3" key="2">
    <citation type="submission" date="2017-10" db="EMBL/GenBank/DDBJ databases">
        <title>Extensive intraspecific genome diversity in a model arbuscular mycorrhizal fungus.</title>
        <authorList>
            <person name="Chen E.C.H."/>
            <person name="Morin E."/>
            <person name="Baudet D."/>
            <person name="Noel J."/>
            <person name="Ndikumana S."/>
            <person name="Charron P."/>
            <person name="St-Onge C."/>
            <person name="Giorgi J."/>
            <person name="Grigoriev I.V."/>
            <person name="Roux C."/>
            <person name="Martin F.M."/>
            <person name="Corradi N."/>
        </authorList>
    </citation>
    <scope>NUCLEOTIDE SEQUENCE [LARGE SCALE GENOMIC DNA]</scope>
    <source>
        <strain evidence="2 3">C2</strain>
    </source>
</reference>
<dbReference type="AlphaFoldDB" id="A0A2N1NP47"/>
<sequence>MDELNHVKAKENDEDTDDKDDINYPAQNNDVKWKLNIIFKDNLSCPFWYNK</sequence>
<dbReference type="Proteomes" id="UP000233469">
    <property type="component" value="Unassembled WGS sequence"/>
</dbReference>
<evidence type="ECO:0000256" key="1">
    <source>
        <dbReference type="SAM" id="MobiDB-lite"/>
    </source>
</evidence>